<dbReference type="GO" id="GO:0005886">
    <property type="term" value="C:plasma membrane"/>
    <property type="evidence" value="ECO:0007669"/>
    <property type="project" value="UniProtKB-SubCell"/>
</dbReference>
<dbReference type="InterPro" id="IPR003661">
    <property type="entry name" value="HisK_dim/P_dom"/>
</dbReference>
<dbReference type="Pfam" id="PF00512">
    <property type="entry name" value="HisKA"/>
    <property type="match status" value="1"/>
</dbReference>
<protein>
    <recommendedName>
        <fullName evidence="3">histidine kinase</fullName>
        <ecNumber evidence="3">2.7.13.3</ecNumber>
    </recommendedName>
</protein>
<evidence type="ECO:0000259" key="12">
    <source>
        <dbReference type="PROSITE" id="PS50110"/>
    </source>
</evidence>
<dbReference type="SUPFAM" id="SSF52172">
    <property type="entry name" value="CheY-like"/>
    <property type="match status" value="1"/>
</dbReference>
<dbReference type="InterPro" id="IPR003594">
    <property type="entry name" value="HATPase_dom"/>
</dbReference>
<comment type="caution">
    <text evidence="13">The sequence shown here is derived from an EMBL/GenBank/DDBJ whole genome shotgun (WGS) entry which is preliminary data.</text>
</comment>
<dbReference type="Pfam" id="PF02518">
    <property type="entry name" value="HATPase_c"/>
    <property type="match status" value="1"/>
</dbReference>
<keyword evidence="14" id="KW-1185">Reference proteome</keyword>
<dbReference type="SUPFAM" id="SSF47384">
    <property type="entry name" value="Homodimeric domain of signal transducing histidine kinase"/>
    <property type="match status" value="1"/>
</dbReference>
<dbReference type="FunFam" id="1.10.287.130:FF:000001">
    <property type="entry name" value="Two-component sensor histidine kinase"/>
    <property type="match status" value="1"/>
</dbReference>
<evidence type="ECO:0000256" key="2">
    <source>
        <dbReference type="ARBA" id="ARBA00004429"/>
    </source>
</evidence>
<dbReference type="Gene3D" id="3.40.50.2300">
    <property type="match status" value="1"/>
</dbReference>
<dbReference type="PANTHER" id="PTHR43047:SF72">
    <property type="entry name" value="OSMOSENSING HISTIDINE PROTEIN KINASE SLN1"/>
    <property type="match status" value="1"/>
</dbReference>
<dbReference type="AlphaFoldDB" id="A0A7X6DDK9"/>
<dbReference type="Gene3D" id="1.10.287.130">
    <property type="match status" value="1"/>
</dbReference>
<evidence type="ECO:0000256" key="4">
    <source>
        <dbReference type="ARBA" id="ARBA00022553"/>
    </source>
</evidence>
<dbReference type="PANTHER" id="PTHR43047">
    <property type="entry name" value="TWO-COMPONENT HISTIDINE PROTEIN KINASE"/>
    <property type="match status" value="1"/>
</dbReference>
<evidence type="ECO:0000256" key="6">
    <source>
        <dbReference type="ARBA" id="ARBA00022777"/>
    </source>
</evidence>
<name>A0A7X6DDK9_9BURK</name>
<dbReference type="CDD" id="cd00082">
    <property type="entry name" value="HisKA"/>
    <property type="match status" value="1"/>
</dbReference>
<feature type="domain" description="Response regulatory" evidence="12">
    <location>
        <begin position="452"/>
        <end position="565"/>
    </location>
</feature>
<dbReference type="Pfam" id="PF00072">
    <property type="entry name" value="Response_reg"/>
    <property type="match status" value="1"/>
</dbReference>
<proteinExistence type="predicted"/>
<evidence type="ECO:0000313" key="13">
    <source>
        <dbReference type="EMBL" id="NKE65167.1"/>
    </source>
</evidence>
<sequence length="572" mass="60657">MRAARLDDELHPLTTCPAPRGGPLDFRQVGAQAARLSLRAMAAPPARVLQVERQGEGSMHEFLGRSGRHFRRLAGSLAGGVEGLAQQLWVGAACAALALAGRWAIDPWLGDRHQFLPGYLAVVAAAWLASWRGGAIAAALFLAANTGLFAARSPADASLLHEVLAHVSFLAVAGVLLGVTEVAVCTYRGMQDRVRRLAEADHRKSDFMAMVAHELRNPLSMLSAGTEMIRQGKLDPHALDDVWQALERQTAHMKRLVGDLMDAARAEQGKLALIKETVEVAAVVAPAVADAQTFADSRRQRISVTMPQDAGRLEVDAHRMEQVLGNLLHNACKFSPEGAVIETRVEASPTEVSFVVADPGVGIEPSQLQAIFESFVQLEPGARRGNGLGLGLALCRKLVAMHGGSIEASSEGPGRGSQFRVRLPRAPELAGPAIARPEAPAPAQVAAPRAPKVMVVDDNVDCADSLATLLRLDGYQALVAYDGRSALAAATAEAPSVVFIDMCLPDMTGRELATGIGQALGPRRPALIALSGMDADEGGSPPGFFSYLVKPVGMEEIRHVLAALPREPARLH</sequence>
<dbReference type="PROSITE" id="PS50110">
    <property type="entry name" value="RESPONSE_REGULATORY"/>
    <property type="match status" value="1"/>
</dbReference>
<dbReference type="SMART" id="SM00387">
    <property type="entry name" value="HATPase_c"/>
    <property type="match status" value="1"/>
</dbReference>
<gene>
    <name evidence="13" type="ORF">RAMLITH_04990</name>
</gene>
<reference evidence="13 14" key="1">
    <citation type="journal article" date="2020" name="Nature">
        <title>Bacterial chemolithoautotrophy via manganese oxidation.</title>
        <authorList>
            <person name="Yu H."/>
            <person name="Leadbetter J.R."/>
        </authorList>
    </citation>
    <scope>NUCLEOTIDE SEQUENCE [LARGE SCALE GENOMIC DNA]</scope>
    <source>
        <strain evidence="13 14">RBP-1</strain>
    </source>
</reference>
<evidence type="ECO:0000256" key="9">
    <source>
        <dbReference type="PROSITE-ProRule" id="PRU00169"/>
    </source>
</evidence>
<dbReference type="FunFam" id="3.30.565.10:FF:000006">
    <property type="entry name" value="Sensor histidine kinase WalK"/>
    <property type="match status" value="1"/>
</dbReference>
<feature type="transmembrane region" description="Helical" evidence="10">
    <location>
        <begin position="163"/>
        <end position="187"/>
    </location>
</feature>
<evidence type="ECO:0000256" key="7">
    <source>
        <dbReference type="ARBA" id="ARBA00023012"/>
    </source>
</evidence>
<dbReference type="InterPro" id="IPR011006">
    <property type="entry name" value="CheY-like_superfamily"/>
</dbReference>
<evidence type="ECO:0000256" key="5">
    <source>
        <dbReference type="ARBA" id="ARBA00022679"/>
    </source>
</evidence>
<dbReference type="Gene3D" id="3.30.565.10">
    <property type="entry name" value="Histidine kinase-like ATPase, C-terminal domain"/>
    <property type="match status" value="1"/>
</dbReference>
<dbReference type="InterPro" id="IPR036097">
    <property type="entry name" value="HisK_dim/P_sf"/>
</dbReference>
<dbReference type="InterPro" id="IPR004358">
    <property type="entry name" value="Sig_transdc_His_kin-like_C"/>
</dbReference>
<evidence type="ECO:0000256" key="10">
    <source>
        <dbReference type="SAM" id="Phobius"/>
    </source>
</evidence>
<evidence type="ECO:0000256" key="1">
    <source>
        <dbReference type="ARBA" id="ARBA00000085"/>
    </source>
</evidence>
<dbReference type="GO" id="GO:0009927">
    <property type="term" value="F:histidine phosphotransfer kinase activity"/>
    <property type="evidence" value="ECO:0007669"/>
    <property type="project" value="TreeGrafter"/>
</dbReference>
<dbReference type="InterPro" id="IPR005467">
    <property type="entry name" value="His_kinase_dom"/>
</dbReference>
<keyword evidence="4 9" id="KW-0597">Phosphoprotein</keyword>
<dbReference type="PROSITE" id="PS50109">
    <property type="entry name" value="HIS_KIN"/>
    <property type="match status" value="1"/>
</dbReference>
<keyword evidence="10" id="KW-1133">Transmembrane helix</keyword>
<feature type="transmembrane region" description="Helical" evidence="10">
    <location>
        <begin position="88"/>
        <end position="105"/>
    </location>
</feature>
<evidence type="ECO:0000256" key="8">
    <source>
        <dbReference type="ARBA" id="ARBA00023136"/>
    </source>
</evidence>
<keyword evidence="5" id="KW-0808">Transferase</keyword>
<accession>A0A7X6DDK9</accession>
<dbReference type="SUPFAM" id="SSF55874">
    <property type="entry name" value="ATPase domain of HSP90 chaperone/DNA topoisomerase II/histidine kinase"/>
    <property type="match status" value="1"/>
</dbReference>
<feature type="modified residue" description="4-aspartylphosphate" evidence="9">
    <location>
        <position position="501"/>
    </location>
</feature>
<comment type="subcellular location">
    <subcellularLocation>
        <location evidence="2">Cell inner membrane</location>
        <topology evidence="2">Multi-pass membrane protein</topology>
    </subcellularLocation>
</comment>
<keyword evidence="7" id="KW-0902">Two-component regulatory system</keyword>
<feature type="transmembrane region" description="Helical" evidence="10">
    <location>
        <begin position="117"/>
        <end position="143"/>
    </location>
</feature>
<organism evidence="13 14">
    <name type="scientific">Ramlibacter lithotrophicus</name>
    <dbReference type="NCBI Taxonomy" id="2606681"/>
    <lineage>
        <taxon>Bacteria</taxon>
        <taxon>Pseudomonadati</taxon>
        <taxon>Pseudomonadota</taxon>
        <taxon>Betaproteobacteria</taxon>
        <taxon>Burkholderiales</taxon>
        <taxon>Comamonadaceae</taxon>
        <taxon>Ramlibacter</taxon>
    </lineage>
</organism>
<dbReference type="EMBL" id="VTOX01000001">
    <property type="protein sequence ID" value="NKE65167.1"/>
    <property type="molecule type" value="Genomic_DNA"/>
</dbReference>
<keyword evidence="6 13" id="KW-0418">Kinase</keyword>
<keyword evidence="8 10" id="KW-0472">Membrane</keyword>
<feature type="domain" description="Histidine kinase" evidence="11">
    <location>
        <begin position="210"/>
        <end position="427"/>
    </location>
</feature>
<dbReference type="Proteomes" id="UP000521868">
    <property type="component" value="Unassembled WGS sequence"/>
</dbReference>
<dbReference type="SMART" id="SM00388">
    <property type="entry name" value="HisKA"/>
    <property type="match status" value="1"/>
</dbReference>
<evidence type="ECO:0000313" key="14">
    <source>
        <dbReference type="Proteomes" id="UP000521868"/>
    </source>
</evidence>
<dbReference type="EC" id="2.7.13.3" evidence="3"/>
<dbReference type="SMART" id="SM00448">
    <property type="entry name" value="REC"/>
    <property type="match status" value="1"/>
</dbReference>
<keyword evidence="10" id="KW-0812">Transmembrane</keyword>
<dbReference type="InterPro" id="IPR001789">
    <property type="entry name" value="Sig_transdc_resp-reg_receiver"/>
</dbReference>
<evidence type="ECO:0000259" key="11">
    <source>
        <dbReference type="PROSITE" id="PS50109"/>
    </source>
</evidence>
<dbReference type="InterPro" id="IPR036890">
    <property type="entry name" value="HATPase_C_sf"/>
</dbReference>
<dbReference type="GO" id="GO:0000155">
    <property type="term" value="F:phosphorelay sensor kinase activity"/>
    <property type="evidence" value="ECO:0007669"/>
    <property type="project" value="InterPro"/>
</dbReference>
<comment type="catalytic activity">
    <reaction evidence="1">
        <text>ATP + protein L-histidine = ADP + protein N-phospho-L-histidine.</text>
        <dbReference type="EC" id="2.7.13.3"/>
    </reaction>
</comment>
<evidence type="ECO:0000256" key="3">
    <source>
        <dbReference type="ARBA" id="ARBA00012438"/>
    </source>
</evidence>
<dbReference type="PRINTS" id="PR00344">
    <property type="entry name" value="BCTRLSENSOR"/>
</dbReference>